<evidence type="ECO:0000313" key="1">
    <source>
        <dbReference type="EMBL" id="WXB76025.1"/>
    </source>
</evidence>
<protein>
    <submittedName>
        <fullName evidence="1">DUF433 domain-containing protein</fullName>
    </submittedName>
</protein>
<keyword evidence="2" id="KW-1185">Reference proteome</keyword>
<dbReference type="InterPro" id="IPR036388">
    <property type="entry name" value="WH-like_DNA-bd_sf"/>
</dbReference>
<dbReference type="SUPFAM" id="SSF46689">
    <property type="entry name" value="Homeodomain-like"/>
    <property type="match status" value="1"/>
</dbReference>
<proteinExistence type="predicted"/>
<dbReference type="InterPro" id="IPR009057">
    <property type="entry name" value="Homeodomain-like_sf"/>
</dbReference>
<sequence>MRDIVETPILTLSATSRHLAIPKGTLHAWLTDTRGPLVHRVPDQPHNWPTIPFVGVVEAHVLRLLRHDLKLSLPKVRDAAMAVRREFDTPYALATKRVATDGADIFIEYATGELARAHDGQQPFREVIDSHLRFIRWGDDDWPAAITLQQYSEVAPVIIDPRFAWGQPVVERNRVPVAAITEMWRAGDPMDLIAEEFDLTREQVETICRAAA</sequence>
<accession>A0ABZ2MGF5</accession>
<name>A0ABZ2MGF5_9MICO</name>
<organism evidence="1 2">
    <name type="scientific">Janibacter alittae</name>
    <dbReference type="NCBI Taxonomy" id="3115209"/>
    <lineage>
        <taxon>Bacteria</taxon>
        <taxon>Bacillati</taxon>
        <taxon>Actinomycetota</taxon>
        <taxon>Actinomycetes</taxon>
        <taxon>Micrococcales</taxon>
        <taxon>Intrasporangiaceae</taxon>
        <taxon>Janibacter</taxon>
    </lineage>
</organism>
<dbReference type="Gene3D" id="1.10.10.10">
    <property type="entry name" value="Winged helix-like DNA-binding domain superfamily/Winged helix DNA-binding domain"/>
    <property type="match status" value="1"/>
</dbReference>
<dbReference type="RefSeq" id="WP_338748794.1">
    <property type="nucleotide sequence ID" value="NZ_CP144913.1"/>
</dbReference>
<reference evidence="1 2" key="1">
    <citation type="submission" date="2024-02" db="EMBL/GenBank/DDBJ databases">
        <title>Janibacter sp. nov., isolated from gut of marine sandworm.</title>
        <authorList>
            <person name="Kim B."/>
            <person name="Jun M.O."/>
            <person name="Shin N.-R."/>
        </authorList>
    </citation>
    <scope>NUCLEOTIDE SEQUENCE [LARGE SCALE GENOMIC DNA]</scope>
    <source>
        <strain evidence="1 2">A1S7</strain>
    </source>
</reference>
<dbReference type="InterPro" id="IPR007367">
    <property type="entry name" value="DUF433"/>
</dbReference>
<gene>
    <name evidence="1" type="ORF">V1351_13935</name>
</gene>
<dbReference type="EMBL" id="CP144913">
    <property type="protein sequence ID" value="WXB76025.1"/>
    <property type="molecule type" value="Genomic_DNA"/>
</dbReference>
<dbReference type="Pfam" id="PF04255">
    <property type="entry name" value="DUF433"/>
    <property type="match status" value="1"/>
</dbReference>
<evidence type="ECO:0000313" key="2">
    <source>
        <dbReference type="Proteomes" id="UP001382727"/>
    </source>
</evidence>
<dbReference type="Proteomes" id="UP001382727">
    <property type="component" value="Chromosome"/>
</dbReference>